<gene>
    <name evidence="2" type="ORF">I6L55_04400</name>
</gene>
<dbReference type="PROSITE" id="PS50943">
    <property type="entry name" value="HTH_CROC1"/>
    <property type="match status" value="1"/>
</dbReference>
<dbReference type="CDD" id="cd00093">
    <property type="entry name" value="HTH_XRE"/>
    <property type="match status" value="1"/>
</dbReference>
<reference evidence="2 3" key="1">
    <citation type="submission" date="2021-06" db="EMBL/GenBank/DDBJ databases">
        <title>FDA dAtabase for Regulatory Grade micrObial Sequences (FDA-ARGOS): Supporting development and validation of Infectious Disease Dx tests.</title>
        <authorList>
            <person name="Sproer C."/>
            <person name="Gronow S."/>
            <person name="Severitt S."/>
            <person name="Schroder I."/>
            <person name="Tallon L."/>
            <person name="Sadzewicz L."/>
            <person name="Zhao X."/>
            <person name="Boylan J."/>
            <person name="Ott S."/>
            <person name="Bowen H."/>
            <person name="Vavikolanu K."/>
            <person name="Mehta A."/>
            <person name="Aluvathingal J."/>
            <person name="Nadendla S."/>
            <person name="Lowell S."/>
            <person name="Myers T."/>
            <person name="Yan Y."/>
        </authorList>
    </citation>
    <scope>NUCLEOTIDE SEQUENCE [LARGE SCALE GENOMIC DNA]</scope>
    <source>
        <strain evidence="2 3">FDAARGOS 1425</strain>
    </source>
</reference>
<evidence type="ECO:0000259" key="1">
    <source>
        <dbReference type="PROSITE" id="PS50943"/>
    </source>
</evidence>
<dbReference type="Pfam" id="PF01381">
    <property type="entry name" value="HTH_3"/>
    <property type="match status" value="1"/>
</dbReference>
<dbReference type="Gene3D" id="1.10.260.40">
    <property type="entry name" value="lambda repressor-like DNA-binding domains"/>
    <property type="match status" value="1"/>
</dbReference>
<proteinExistence type="predicted"/>
<dbReference type="InterPro" id="IPR010982">
    <property type="entry name" value="Lambda_DNA-bd_dom_sf"/>
</dbReference>
<accession>A0ABX8KXW4</accession>
<evidence type="ECO:0000313" key="2">
    <source>
        <dbReference type="EMBL" id="QXB19317.1"/>
    </source>
</evidence>
<dbReference type="EMBL" id="CP077302">
    <property type="protein sequence ID" value="QXB19317.1"/>
    <property type="molecule type" value="Genomic_DNA"/>
</dbReference>
<dbReference type="GeneID" id="92749421"/>
<dbReference type="Proteomes" id="UP000683520">
    <property type="component" value="Chromosome"/>
</dbReference>
<keyword evidence="3" id="KW-1185">Reference proteome</keyword>
<dbReference type="InterPro" id="IPR001387">
    <property type="entry name" value="Cro/C1-type_HTH"/>
</dbReference>
<dbReference type="InterPro" id="IPR017507">
    <property type="entry name" value="Tscrpt_reg_HipB-like"/>
</dbReference>
<dbReference type="SUPFAM" id="SSF47413">
    <property type="entry name" value="lambda repressor-like DNA-binding domains"/>
    <property type="match status" value="1"/>
</dbReference>
<name>A0ABX8KXW4_9CORY</name>
<protein>
    <submittedName>
        <fullName evidence="2">Type II toxin-antitoxin system Y4mF family antitoxin</fullName>
    </submittedName>
</protein>
<dbReference type="RefSeq" id="WP_070840758.1">
    <property type="nucleotide sequence ID" value="NZ_CP047198.1"/>
</dbReference>
<dbReference type="NCBIfam" id="TIGR03070">
    <property type="entry name" value="couple_hipB"/>
    <property type="match status" value="1"/>
</dbReference>
<organism evidence="2 3">
    <name type="scientific">Corynebacterium coyleae</name>
    <dbReference type="NCBI Taxonomy" id="53374"/>
    <lineage>
        <taxon>Bacteria</taxon>
        <taxon>Bacillati</taxon>
        <taxon>Actinomycetota</taxon>
        <taxon>Actinomycetes</taxon>
        <taxon>Mycobacteriales</taxon>
        <taxon>Corynebacteriaceae</taxon>
        <taxon>Corynebacterium</taxon>
    </lineage>
</organism>
<sequence>MDIETLGAFVRAQRKERRLTQLEVAELADVSDRFLRELEHGKPTAEIGKAMEVLAVLGYDLEPVVHRGDLL</sequence>
<evidence type="ECO:0000313" key="3">
    <source>
        <dbReference type="Proteomes" id="UP000683520"/>
    </source>
</evidence>
<dbReference type="SMART" id="SM00530">
    <property type="entry name" value="HTH_XRE"/>
    <property type="match status" value="1"/>
</dbReference>
<feature type="domain" description="HTH cro/C1-type" evidence="1">
    <location>
        <begin position="10"/>
        <end position="64"/>
    </location>
</feature>